<reference evidence="2 3" key="1">
    <citation type="submission" date="2021-08" db="EMBL/GenBank/DDBJ databases">
        <title>Draft genome sequence of Spirulina subsalsa with high tolerance to salinity and hype-accumulation of phycocyanin.</title>
        <authorList>
            <person name="Pei H."/>
            <person name="Jiang L."/>
        </authorList>
    </citation>
    <scope>NUCLEOTIDE SEQUENCE [LARGE SCALE GENOMIC DNA]</scope>
    <source>
        <strain evidence="2 3">FACHB-351</strain>
    </source>
</reference>
<dbReference type="Gene3D" id="3.40.630.30">
    <property type="match status" value="1"/>
</dbReference>
<dbReference type="InterPro" id="IPR039968">
    <property type="entry name" value="BcerS-like"/>
</dbReference>
<dbReference type="SUPFAM" id="SSF55729">
    <property type="entry name" value="Acyl-CoA N-acyltransferases (Nat)"/>
    <property type="match status" value="1"/>
</dbReference>
<keyword evidence="3" id="KW-1185">Reference proteome</keyword>
<gene>
    <name evidence="2" type="ORF">K4A83_13960</name>
</gene>
<evidence type="ECO:0000313" key="3">
    <source>
        <dbReference type="Proteomes" id="UP001526426"/>
    </source>
</evidence>
<dbReference type="PANTHER" id="PTHR41368">
    <property type="entry name" value="PROTEIN YGHO"/>
    <property type="match status" value="1"/>
</dbReference>
<name>A0ABT3L791_9CYAN</name>
<organism evidence="2 3">
    <name type="scientific">Spirulina subsalsa FACHB-351</name>
    <dbReference type="NCBI Taxonomy" id="234711"/>
    <lineage>
        <taxon>Bacteria</taxon>
        <taxon>Bacillati</taxon>
        <taxon>Cyanobacteriota</taxon>
        <taxon>Cyanophyceae</taxon>
        <taxon>Spirulinales</taxon>
        <taxon>Spirulinaceae</taxon>
        <taxon>Spirulina</taxon>
    </lineage>
</organism>
<dbReference type="PANTHER" id="PTHR41368:SF1">
    <property type="entry name" value="PROTEIN YGHO"/>
    <property type="match status" value="1"/>
</dbReference>
<dbReference type="EMBL" id="JAIHOM010000068">
    <property type="protein sequence ID" value="MCW6037369.1"/>
    <property type="molecule type" value="Genomic_DNA"/>
</dbReference>
<dbReference type="InterPro" id="IPR016181">
    <property type="entry name" value="Acyl_CoA_acyltransferase"/>
</dbReference>
<evidence type="ECO:0000259" key="1">
    <source>
        <dbReference type="PROSITE" id="PS51186"/>
    </source>
</evidence>
<proteinExistence type="predicted"/>
<dbReference type="Proteomes" id="UP001526426">
    <property type="component" value="Unassembled WGS sequence"/>
</dbReference>
<accession>A0ABT3L791</accession>
<comment type="caution">
    <text evidence="2">The sequence shown here is derived from an EMBL/GenBank/DDBJ whole genome shotgun (WGS) entry which is preliminary data.</text>
</comment>
<feature type="domain" description="N-acetyltransferase" evidence="1">
    <location>
        <begin position="178"/>
        <end position="331"/>
    </location>
</feature>
<evidence type="ECO:0000313" key="2">
    <source>
        <dbReference type="EMBL" id="MCW6037369.1"/>
    </source>
</evidence>
<dbReference type="InterPro" id="IPR000182">
    <property type="entry name" value="GNAT_dom"/>
</dbReference>
<protein>
    <recommendedName>
        <fullName evidence="1">N-acetyltransferase domain-containing protein</fullName>
    </recommendedName>
</protein>
<sequence>MDNMEFVTITTEEQFTQVQLDYGDSLRLSPQQWQRERPDLHGLAVEGGRCWGYYSLWWRETPDYQGQKVGFIGHLKVESGEIIPQLLARGIQKLRDRGCFWAIAPVDGNTGYRYRIIYSSPSDSLFFSEPNLEHFSPECFTRAGFTPIAFYQSHLCTDLEQIDPRLARIRHRLAGQNITIRRAKLEIEELQRLYRVMIGAFRHNFLYSPLSEGDFIQLYAPLLPQLNSELILIAQQDKKTIGFLFAFPDFSQAQRGEAVERVILKTVAVLPKRDYAGLGNLLVKECHAIATQLGYKQVIHALMHEQNPSLNLSLRYAQPFRRYALYGKFLP</sequence>
<dbReference type="RefSeq" id="WP_265265224.1">
    <property type="nucleotide sequence ID" value="NZ_JAIHOM010000068.1"/>
</dbReference>
<dbReference type="PROSITE" id="PS51186">
    <property type="entry name" value="GNAT"/>
    <property type="match status" value="1"/>
</dbReference>